<accession>A0A151Z4D7</accession>
<keyword evidence="2" id="KW-1185">Reference proteome</keyword>
<protein>
    <submittedName>
        <fullName evidence="1">Uncharacterized protein</fullName>
    </submittedName>
</protein>
<name>A0A151Z4D7_TIELA</name>
<evidence type="ECO:0000313" key="1">
    <source>
        <dbReference type="EMBL" id="KYQ88829.1"/>
    </source>
</evidence>
<organism evidence="1 2">
    <name type="scientific">Tieghemostelium lacteum</name>
    <name type="common">Slime mold</name>
    <name type="synonym">Dictyostelium lacteum</name>
    <dbReference type="NCBI Taxonomy" id="361077"/>
    <lineage>
        <taxon>Eukaryota</taxon>
        <taxon>Amoebozoa</taxon>
        <taxon>Evosea</taxon>
        <taxon>Eumycetozoa</taxon>
        <taxon>Dictyostelia</taxon>
        <taxon>Dictyosteliales</taxon>
        <taxon>Raperosteliaceae</taxon>
        <taxon>Tieghemostelium</taxon>
    </lineage>
</organism>
<dbReference type="InParanoid" id="A0A151Z4D7"/>
<evidence type="ECO:0000313" key="2">
    <source>
        <dbReference type="Proteomes" id="UP000076078"/>
    </source>
</evidence>
<dbReference type="AlphaFoldDB" id="A0A151Z4D7"/>
<reference evidence="1 2" key="1">
    <citation type="submission" date="2015-12" db="EMBL/GenBank/DDBJ databases">
        <title>Dictyostelia acquired genes for synthesis and detection of signals that induce cell-type specialization by lateral gene transfer from prokaryotes.</title>
        <authorList>
            <person name="Gloeckner G."/>
            <person name="Schaap P."/>
        </authorList>
    </citation>
    <scope>NUCLEOTIDE SEQUENCE [LARGE SCALE GENOMIC DNA]</scope>
    <source>
        <strain evidence="1 2">TK</strain>
    </source>
</reference>
<gene>
    <name evidence="1" type="ORF">DLAC_10629</name>
</gene>
<sequence>MSSITSKVIFVEILNRYLSVFNNKNQRYTPSLLFSLLEKMSLVSKDFNRMISSLRYPLMEITSRKEYFLLKRMFDHFKGLSFDNFDGFNLSMIDYELDYQQLESMGLDRIHGLIDKSRSPNLLRYINRLSTQKPSVMEGLNKSLKTLTLYYPTPPVPSEAMKALTHITSVPELNIHSSTAFAVKSQQIFITPSSVTVLTITRFWLDEICLMSIFTLKSLQSLSILYCQVDELSQLTMAELATNTTLKKLRIKSSNISINQHLLIPTLAFNQTLEVFDSDHSNKSKKILFSHHLFQIHSNDTIVNNTLKTLYITNVDVYNRFTLKSNIRKLYVMKNDLKPVMKYHFGQLTKLKIEPEDSPSISFINDIIVILTTTSTLVSFSLSYFNDLISVLNKTIRPKVDEFQKIFQALKENRSLRHLYLLHITVGYHDLLDFIGYSHPTIQTFEFVNGRFEDHYIPLDSLANKINRNQNLVALSLEGLKVPSMNAQFQDVLSRFMANIIGNCSNNLKHLNLNGLISHENQIPIFKQAIRNNQNNLLSLTLDKSIHSYLIEYLNSKNIKTIYTPK</sequence>
<dbReference type="EMBL" id="LODT01000047">
    <property type="protein sequence ID" value="KYQ88829.1"/>
    <property type="molecule type" value="Genomic_DNA"/>
</dbReference>
<dbReference type="Gene3D" id="3.80.10.10">
    <property type="entry name" value="Ribonuclease Inhibitor"/>
    <property type="match status" value="1"/>
</dbReference>
<proteinExistence type="predicted"/>
<dbReference type="SUPFAM" id="SSF52047">
    <property type="entry name" value="RNI-like"/>
    <property type="match status" value="1"/>
</dbReference>
<dbReference type="Proteomes" id="UP000076078">
    <property type="component" value="Unassembled WGS sequence"/>
</dbReference>
<dbReference type="InterPro" id="IPR032675">
    <property type="entry name" value="LRR_dom_sf"/>
</dbReference>
<comment type="caution">
    <text evidence="1">The sequence shown here is derived from an EMBL/GenBank/DDBJ whole genome shotgun (WGS) entry which is preliminary data.</text>
</comment>